<dbReference type="STRING" id="859194.MHF_0286"/>
<proteinExistence type="predicted"/>
<gene>
    <name evidence="2" type="ordered locus">MHF_0286</name>
</gene>
<name>F6FGP5_MYCHI</name>
<dbReference type="EMBL" id="CP002808">
    <property type="protein sequence ID" value="AEG72568.1"/>
    <property type="molecule type" value="Genomic_DNA"/>
</dbReference>
<dbReference type="BioCyc" id="MHAE859194:G1GR7-284-MONOMER"/>
<dbReference type="Proteomes" id="UP000007952">
    <property type="component" value="Chromosome"/>
</dbReference>
<dbReference type="HOGENOM" id="CLU_098620_0_0_14"/>
<evidence type="ECO:0008006" key="4">
    <source>
        <dbReference type="Google" id="ProtNLM"/>
    </source>
</evidence>
<evidence type="ECO:0000256" key="1">
    <source>
        <dbReference type="SAM" id="SignalP"/>
    </source>
</evidence>
<evidence type="ECO:0000313" key="3">
    <source>
        <dbReference type="Proteomes" id="UP000007952"/>
    </source>
</evidence>
<organism evidence="2 3">
    <name type="scientific">Mycoplasma haemofelis (strain Ohio2)</name>
    <dbReference type="NCBI Taxonomy" id="859194"/>
    <lineage>
        <taxon>Bacteria</taxon>
        <taxon>Bacillati</taxon>
        <taxon>Mycoplasmatota</taxon>
        <taxon>Mollicutes</taxon>
        <taxon>Mycoplasmataceae</taxon>
        <taxon>Mycoplasma</taxon>
    </lineage>
</organism>
<keyword evidence="1" id="KW-0732">Signal</keyword>
<dbReference type="AlphaFoldDB" id="F6FGP5"/>
<accession>F6FGP5</accession>
<evidence type="ECO:0000313" key="2">
    <source>
        <dbReference type="EMBL" id="AEG72568.1"/>
    </source>
</evidence>
<protein>
    <recommendedName>
        <fullName evidence="4">Lipoprotein</fullName>
    </recommendedName>
</protein>
<sequence length="222" mass="25270">MFSSFLAKGALGILGIGTAAAGEVYFGKDLITDSKDKISVRELIKTTHPHKRLIAGKVVSDQYWKDSWRDYRNAHLNKDLDSWKLREWSKSTSTVDNSSDAPAHFIDACFSKAEEEVEGTSDLLYSQVLSYCTRDALISDLIREKNPSKTLLSDSDGDKWKAPWEAYKNANKDKWKLSDWDQRKNEVNVPETFKNECKKKLGTKTSVAENGDYEDVLNWFTN</sequence>
<reference key="2">
    <citation type="submission" date="2011-05" db="EMBL/GenBank/DDBJ databases">
        <title>The Genome of Mycoplasma haemofelis Strain Ohio2, a pathogenic hemoplasma of the cat.</title>
        <authorList>
            <person name="Santos A.P."/>
            <person name="Guimaraes A.M.S."/>
            <person name="SanMiguel P.J."/>
            <person name="Martin S.W."/>
            <person name="Messick J.B."/>
        </authorList>
    </citation>
    <scope>NUCLEOTIDE SEQUENCE</scope>
    <source>
        <strain>Ohio2</strain>
    </source>
</reference>
<feature type="chain" id="PRO_5003339738" description="Lipoprotein" evidence="1">
    <location>
        <begin position="22"/>
        <end position="222"/>
    </location>
</feature>
<reference evidence="2 3" key="1">
    <citation type="journal article" date="2011" name="J. Bacteriol.">
        <title>Complete genome sequences of two hemotropic Mycoplasmas, Mycoplasma haemofelis strain Ohio2 and Mycoplasma suis strain Illinois.</title>
        <authorList>
            <person name="Messick J.B."/>
            <person name="Santos A.P."/>
            <person name="Guimaraes A.M."/>
        </authorList>
    </citation>
    <scope>NUCLEOTIDE SEQUENCE [LARGE SCALE GENOMIC DNA]</scope>
    <source>
        <strain evidence="2 3">Ohio2</strain>
    </source>
</reference>
<dbReference type="KEGG" id="mhf:MHF_0286"/>
<feature type="signal peptide" evidence="1">
    <location>
        <begin position="1"/>
        <end position="21"/>
    </location>
</feature>